<dbReference type="InterPro" id="IPR036097">
    <property type="entry name" value="HisK_dim/P_sf"/>
</dbReference>
<feature type="domain" description="Cyclic nucleotide-binding" evidence="5">
    <location>
        <begin position="20"/>
        <end position="143"/>
    </location>
</feature>
<keyword evidence="7" id="KW-0547">Nucleotide-binding</keyword>
<keyword evidence="7" id="KW-0067">ATP-binding</keyword>
<evidence type="ECO:0000256" key="1">
    <source>
        <dbReference type="ARBA" id="ARBA00000085"/>
    </source>
</evidence>
<dbReference type="SMART" id="SM00100">
    <property type="entry name" value="cNMP"/>
    <property type="match status" value="1"/>
</dbReference>
<dbReference type="PANTHER" id="PTHR43065">
    <property type="entry name" value="SENSOR HISTIDINE KINASE"/>
    <property type="match status" value="1"/>
</dbReference>
<keyword evidence="8" id="KW-1185">Reference proteome</keyword>
<feature type="domain" description="Histidine kinase/HSP90-like ATPase" evidence="6">
    <location>
        <begin position="376"/>
        <end position="484"/>
    </location>
</feature>
<dbReference type="InterPro" id="IPR018490">
    <property type="entry name" value="cNMP-bd_dom_sf"/>
</dbReference>
<dbReference type="EC" id="2.7.13.3" evidence="2"/>
<dbReference type="InterPro" id="IPR003594">
    <property type="entry name" value="HATPase_dom"/>
</dbReference>
<dbReference type="CDD" id="cd00075">
    <property type="entry name" value="HATPase"/>
    <property type="match status" value="1"/>
</dbReference>
<dbReference type="Gene3D" id="3.30.565.10">
    <property type="entry name" value="Histidine kinase-like ATPase, C-terminal domain"/>
    <property type="match status" value="1"/>
</dbReference>
<dbReference type="CDD" id="cd00082">
    <property type="entry name" value="HisKA"/>
    <property type="match status" value="1"/>
</dbReference>
<keyword evidence="3" id="KW-0597">Phosphoprotein</keyword>
<proteinExistence type="predicted"/>
<dbReference type="RefSeq" id="WP_330932118.1">
    <property type="nucleotide sequence ID" value="NZ_CP119075.1"/>
</dbReference>
<dbReference type="InterPro" id="IPR036890">
    <property type="entry name" value="HATPase_C_sf"/>
</dbReference>
<dbReference type="Pfam" id="PF02518">
    <property type="entry name" value="HATPase_c"/>
    <property type="match status" value="1"/>
</dbReference>
<evidence type="ECO:0000313" key="8">
    <source>
        <dbReference type="Proteomes" id="UP001218638"/>
    </source>
</evidence>
<dbReference type="SUPFAM" id="SSF47384">
    <property type="entry name" value="Homodimeric domain of signal transducing histidine kinase"/>
    <property type="match status" value="1"/>
</dbReference>
<dbReference type="AlphaFoldDB" id="A0AAE9ZUB1"/>
<gene>
    <name evidence="7" type="ORF">PXH66_19045</name>
</gene>
<reference evidence="7" key="1">
    <citation type="submission" date="2023-03" db="EMBL/GenBank/DDBJ databases">
        <title>Lomoglobus Profundus gen. nov., sp. nov., a novel member of the phylum Verrucomicrobia, isolated from deep-marine sediment of South China Sea.</title>
        <authorList>
            <person name="Ahmad T."/>
            <person name="Ishaq S.E."/>
            <person name="Wang F."/>
        </authorList>
    </citation>
    <scope>NUCLEOTIDE SEQUENCE</scope>
    <source>
        <strain evidence="7">LMO-M01</strain>
    </source>
</reference>
<evidence type="ECO:0000256" key="3">
    <source>
        <dbReference type="ARBA" id="ARBA00022553"/>
    </source>
</evidence>
<accession>A0AAE9ZUB1</accession>
<dbReference type="InterPro" id="IPR003661">
    <property type="entry name" value="HisK_dim/P_dom"/>
</dbReference>
<dbReference type="CDD" id="cd00038">
    <property type="entry name" value="CAP_ED"/>
    <property type="match status" value="1"/>
</dbReference>
<organism evidence="7 8">
    <name type="scientific">Synoicihabitans lomoniglobus</name>
    <dbReference type="NCBI Taxonomy" id="2909285"/>
    <lineage>
        <taxon>Bacteria</taxon>
        <taxon>Pseudomonadati</taxon>
        <taxon>Verrucomicrobiota</taxon>
        <taxon>Opitutia</taxon>
        <taxon>Opitutales</taxon>
        <taxon>Opitutaceae</taxon>
        <taxon>Synoicihabitans</taxon>
    </lineage>
</organism>
<dbReference type="PANTHER" id="PTHR43065:SF48">
    <property type="entry name" value="HISTIDINE KINASE"/>
    <property type="match status" value="1"/>
</dbReference>
<dbReference type="GO" id="GO:0005524">
    <property type="term" value="F:ATP binding"/>
    <property type="evidence" value="ECO:0007669"/>
    <property type="project" value="UniProtKB-KW"/>
</dbReference>
<evidence type="ECO:0000259" key="5">
    <source>
        <dbReference type="SMART" id="SM00100"/>
    </source>
</evidence>
<protein>
    <recommendedName>
        <fullName evidence="2">histidine kinase</fullName>
        <ecNumber evidence="2">2.7.13.3</ecNumber>
    </recommendedName>
</protein>
<evidence type="ECO:0000256" key="2">
    <source>
        <dbReference type="ARBA" id="ARBA00012438"/>
    </source>
</evidence>
<dbReference type="SUPFAM" id="SSF51206">
    <property type="entry name" value="cAMP-binding domain-like"/>
    <property type="match status" value="1"/>
</dbReference>
<dbReference type="PRINTS" id="PR00344">
    <property type="entry name" value="BCTRLSENSOR"/>
</dbReference>
<dbReference type="EMBL" id="CP119075">
    <property type="protein sequence ID" value="WED64441.1"/>
    <property type="molecule type" value="Genomic_DNA"/>
</dbReference>
<evidence type="ECO:0000313" key="7">
    <source>
        <dbReference type="EMBL" id="WED64441.1"/>
    </source>
</evidence>
<dbReference type="SUPFAM" id="SSF55874">
    <property type="entry name" value="ATPase domain of HSP90 chaperone/DNA topoisomerase II/histidine kinase"/>
    <property type="match status" value="1"/>
</dbReference>
<dbReference type="Gene3D" id="1.10.287.130">
    <property type="match status" value="1"/>
</dbReference>
<dbReference type="GO" id="GO:0000155">
    <property type="term" value="F:phosphorelay sensor kinase activity"/>
    <property type="evidence" value="ECO:0007669"/>
    <property type="project" value="InterPro"/>
</dbReference>
<name>A0AAE9ZUB1_9BACT</name>
<dbReference type="InterPro" id="IPR014710">
    <property type="entry name" value="RmlC-like_jellyroll"/>
</dbReference>
<dbReference type="InterPro" id="IPR000595">
    <property type="entry name" value="cNMP-bd_dom"/>
</dbReference>
<comment type="catalytic activity">
    <reaction evidence="1">
        <text>ATP + protein L-histidine = ADP + protein N-phospho-L-histidine.</text>
        <dbReference type="EC" id="2.7.13.3"/>
    </reaction>
</comment>
<feature type="coiled-coil region" evidence="4">
    <location>
        <begin position="157"/>
        <end position="188"/>
    </location>
</feature>
<dbReference type="Proteomes" id="UP001218638">
    <property type="component" value="Chromosome"/>
</dbReference>
<keyword evidence="4" id="KW-0175">Coiled coil</keyword>
<evidence type="ECO:0000256" key="4">
    <source>
        <dbReference type="SAM" id="Coils"/>
    </source>
</evidence>
<dbReference type="Gene3D" id="2.60.120.10">
    <property type="entry name" value="Jelly Rolls"/>
    <property type="match status" value="1"/>
</dbReference>
<sequence>MSRAPCRMTEPNDAFPFEPAQLGSDMRGLVEALPELRQGAVNYAARDVIVEEGEANENLFILLEGTALLRKSDDHGHLVDVDTFGAGSMLGLTSFWSRTPVFARIEAETDVVCIAIGREVFDRLIARDRRFVQAVQNLFVRNLSDRYRNMISVHMERHQLETALKAERNQLRDTISQLEHMTNRLVNQEKLATMGQLLAGIAHEINNPVGAMLRGVDTAREALERTFAADGACAHEATLLAAGLECPFWSSEEKRNRMDELLSTHSEMGRPLARRLAQLTAPALAVVTPRLKAAAPVLESLLSAYELGVSFRAVNLSAHRIEKIVTSLRNYGRQSSTAWEDADIVQGIQDTLTVLNNRLKRYELHLDLQPVAAFPGNLGEINQVWTNLLVNAMDATPEGGDLFVSTVMDGAHPVVRIADSGTGIAPDKLDRIFNPNYTTKNQSGAFGLGLGLSISRDIVQKHGGTISAANRPAGGACFEVRFAP</sequence>
<dbReference type="InterPro" id="IPR004358">
    <property type="entry name" value="Sig_transdc_His_kin-like_C"/>
</dbReference>
<evidence type="ECO:0000259" key="6">
    <source>
        <dbReference type="SMART" id="SM00387"/>
    </source>
</evidence>
<dbReference type="Pfam" id="PF00027">
    <property type="entry name" value="cNMP_binding"/>
    <property type="match status" value="1"/>
</dbReference>
<dbReference type="KEGG" id="slom:PXH66_19045"/>
<dbReference type="SMART" id="SM00387">
    <property type="entry name" value="HATPase_c"/>
    <property type="match status" value="1"/>
</dbReference>